<evidence type="ECO:0000313" key="4">
    <source>
        <dbReference type="EMBL" id="AGE96174.1"/>
    </source>
</evidence>
<dbReference type="InterPro" id="IPR035991">
    <property type="entry name" value="Casein_kinase_II_beta-like"/>
</dbReference>
<dbReference type="SUPFAM" id="SSF57798">
    <property type="entry name" value="Casein kinase II beta subunit"/>
    <property type="match status" value="1"/>
</dbReference>
<gene>
    <name evidence="4" type="ORF">ECU10_1200i</name>
</gene>
<dbReference type="VEuPathDB" id="MicrosporidiaDB:AEWR_101130"/>
<reference evidence="4" key="1">
    <citation type="journal article" date="2013" name="Eukaryot. Cell">
        <title>Extremely Reduced Levels of Heterozygosity in the Vertebrate Pathogen Encephalitozoon cuniculi.</title>
        <authorList>
            <person name="Selman M."/>
            <person name="Sak B."/>
            <person name="Kvac M."/>
            <person name="Farinelli L."/>
            <person name="Weiss L.M."/>
            <person name="Corradi N."/>
        </authorList>
    </citation>
    <scope>NUCLEOTIDE SEQUENCE</scope>
</reference>
<proteinExistence type="inferred from homology"/>
<dbReference type="EMBL" id="KC513613">
    <property type="protein sequence ID" value="AGE96174.1"/>
    <property type="molecule type" value="Genomic_DNA"/>
</dbReference>
<name>M1JKW5_ENCCN</name>
<comment type="similarity">
    <text evidence="1 3">Belongs to the casein kinase 2 subunit beta family.</text>
</comment>
<dbReference type="PRINTS" id="PR00472">
    <property type="entry name" value="CASNKINASEII"/>
</dbReference>
<sequence length="205" mass="23693">MENLLEDDSENLLRISSDEYWVGDFMRRKENHSIVRVPDEFLEDRFNTIGLDRYIDNLEEVYNSVLDKGPRGNFKEESSLYYLIHQRYIFTKSGLEAVLDKVMSREYGACPRVGCRSVGVIPIGLSDRPQVSSTKIYCHSCVNVYEASGTLQLLDGCAWGRSFPHFLILTHSYHFPSRTCEEYIPRIYGLRICSHDDNDSLSEDN</sequence>
<dbReference type="GO" id="GO:0016301">
    <property type="term" value="F:kinase activity"/>
    <property type="evidence" value="ECO:0007669"/>
    <property type="project" value="UniProtKB-KW"/>
</dbReference>
<dbReference type="InterPro" id="IPR016149">
    <property type="entry name" value="Casein_kin_II_reg-sub_N"/>
</dbReference>
<evidence type="ECO:0000256" key="2">
    <source>
        <dbReference type="ARBA" id="ARBA00045899"/>
    </source>
</evidence>
<evidence type="ECO:0000256" key="1">
    <source>
        <dbReference type="ARBA" id="ARBA00006941"/>
    </source>
</evidence>
<dbReference type="VEuPathDB" id="MicrosporidiaDB:M970_101130"/>
<comment type="subunit">
    <text evidence="3">Tetramer of two alpha and two beta subunits.</text>
</comment>
<dbReference type="AlphaFoldDB" id="M1JKW5"/>
<dbReference type="Pfam" id="PF01214">
    <property type="entry name" value="CK_II_beta"/>
    <property type="match status" value="1"/>
</dbReference>
<dbReference type="GO" id="GO:0005737">
    <property type="term" value="C:cytoplasm"/>
    <property type="evidence" value="ECO:0007669"/>
    <property type="project" value="TreeGrafter"/>
</dbReference>
<dbReference type="GO" id="GO:0005956">
    <property type="term" value="C:protein kinase CK2 complex"/>
    <property type="evidence" value="ECO:0007669"/>
    <property type="project" value="UniProtKB-UniRule"/>
</dbReference>
<protein>
    <recommendedName>
        <fullName evidence="3">Casein kinase II subunit beta</fullName>
        <shortName evidence="3">CK II beta</shortName>
    </recommendedName>
</protein>
<dbReference type="Gene3D" id="1.10.1820.10">
    <property type="entry name" value="protein kinase ck2 holoenzyme, chain C, domain 1"/>
    <property type="match status" value="1"/>
</dbReference>
<dbReference type="VEuPathDB" id="MicrosporidiaDB:AEWD_101130"/>
<dbReference type="VEuPathDB" id="MicrosporidiaDB:AEWQ_101130"/>
<dbReference type="OMA" id="FGFSVYH"/>
<evidence type="ECO:0000256" key="3">
    <source>
        <dbReference type="RuleBase" id="RU361268"/>
    </source>
</evidence>
<keyword evidence="4" id="KW-0808">Transferase</keyword>
<dbReference type="GO" id="GO:0019887">
    <property type="term" value="F:protein kinase regulator activity"/>
    <property type="evidence" value="ECO:0007669"/>
    <property type="project" value="InterPro"/>
</dbReference>
<dbReference type="VEuPathDB" id="MicrosporidiaDB:ECU10_1200i"/>
<dbReference type="Gene3D" id="2.20.25.20">
    <property type="match status" value="1"/>
</dbReference>
<dbReference type="PANTHER" id="PTHR11740:SF0">
    <property type="entry name" value="CASEIN KINASE II SUBUNIT BETA"/>
    <property type="match status" value="1"/>
</dbReference>
<organism evidence="4">
    <name type="scientific">Encephalitozoon cuniculi</name>
    <name type="common">Microsporidian parasite</name>
    <dbReference type="NCBI Taxonomy" id="6035"/>
    <lineage>
        <taxon>Eukaryota</taxon>
        <taxon>Fungi</taxon>
        <taxon>Fungi incertae sedis</taxon>
        <taxon>Microsporidia</taxon>
        <taxon>Unikaryonidae</taxon>
        <taxon>Encephalitozoon</taxon>
    </lineage>
</organism>
<keyword evidence="4" id="KW-0418">Kinase</keyword>
<dbReference type="SMART" id="SM01085">
    <property type="entry name" value="CK_II_beta"/>
    <property type="match status" value="1"/>
</dbReference>
<dbReference type="InterPro" id="IPR000704">
    <property type="entry name" value="Casein_kinase_II_reg-sub"/>
</dbReference>
<dbReference type="FunFam" id="2.20.25.20:FF:000001">
    <property type="entry name" value="Casein kinase II subunit beta"/>
    <property type="match status" value="1"/>
</dbReference>
<comment type="function">
    <text evidence="2 3">Regulatory subunit of casein kinase II/CK2. As part of the kinase complex regulates the basal catalytic activity of the alpha subunit a constitutively active serine/threonine-protein kinase that phosphorylates a large number of substrates containing acidic residues C-terminal to the phosphorylated serine or threonine.</text>
</comment>
<dbReference type="PANTHER" id="PTHR11740">
    <property type="entry name" value="CASEIN KINASE II SUBUNIT BETA"/>
    <property type="match status" value="1"/>
</dbReference>
<accession>M1JKW5</accession>